<keyword evidence="1" id="KW-0472">Membrane</keyword>
<dbReference type="RefSeq" id="WP_192597448.1">
    <property type="nucleotide sequence ID" value="NZ_JADBEL010000002.1"/>
</dbReference>
<dbReference type="PANTHER" id="PTHR34351:SF2">
    <property type="entry name" value="DUF58 DOMAIN-CONTAINING PROTEIN"/>
    <property type="match status" value="1"/>
</dbReference>
<dbReference type="EMBL" id="JADBEL010000002">
    <property type="protein sequence ID" value="MBE1553640.1"/>
    <property type="molecule type" value="Genomic_DNA"/>
</dbReference>
<keyword evidence="3" id="KW-1185">Reference proteome</keyword>
<organism evidence="2 3">
    <name type="scientific">Sporosarcina limicola</name>
    <dbReference type="NCBI Taxonomy" id="34101"/>
    <lineage>
        <taxon>Bacteria</taxon>
        <taxon>Bacillati</taxon>
        <taxon>Bacillota</taxon>
        <taxon>Bacilli</taxon>
        <taxon>Bacillales</taxon>
        <taxon>Caryophanaceae</taxon>
        <taxon>Sporosarcina</taxon>
    </lineage>
</organism>
<dbReference type="Proteomes" id="UP000658225">
    <property type="component" value="Unassembled WGS sequence"/>
</dbReference>
<evidence type="ECO:0000256" key="1">
    <source>
        <dbReference type="SAM" id="Phobius"/>
    </source>
</evidence>
<keyword evidence="1" id="KW-1133">Transmembrane helix</keyword>
<dbReference type="AlphaFoldDB" id="A0A927MFH7"/>
<keyword evidence="1" id="KW-0812">Transmembrane</keyword>
<evidence type="ECO:0000313" key="3">
    <source>
        <dbReference type="Proteomes" id="UP000658225"/>
    </source>
</evidence>
<dbReference type="PANTHER" id="PTHR34351">
    <property type="entry name" value="SLR1927 PROTEIN-RELATED"/>
    <property type="match status" value="1"/>
</dbReference>
<evidence type="ECO:0000313" key="2">
    <source>
        <dbReference type="EMBL" id="MBE1553640.1"/>
    </source>
</evidence>
<protein>
    <submittedName>
        <fullName evidence="2">Uncharacterized protein (DUF58 family)</fullName>
    </submittedName>
</protein>
<reference evidence="2" key="1">
    <citation type="submission" date="2020-10" db="EMBL/GenBank/DDBJ databases">
        <title>Genomic Encyclopedia of Type Strains, Phase IV (KMG-IV): sequencing the most valuable type-strain genomes for metagenomic binning, comparative biology and taxonomic classification.</title>
        <authorList>
            <person name="Goeker M."/>
        </authorList>
    </citation>
    <scope>NUCLEOTIDE SEQUENCE</scope>
    <source>
        <strain evidence="2">DSM 13886</strain>
    </source>
</reference>
<proteinExistence type="predicted"/>
<comment type="caution">
    <text evidence="2">The sequence shown here is derived from an EMBL/GenBank/DDBJ whole genome shotgun (WGS) entry which is preliminary data.</text>
</comment>
<gene>
    <name evidence="2" type="ORF">H4683_000714</name>
</gene>
<feature type="transmembrane region" description="Helical" evidence="1">
    <location>
        <begin position="20"/>
        <end position="46"/>
    </location>
</feature>
<name>A0A927MFH7_9BACL</name>
<accession>A0A927MFH7</accession>
<sequence>MKWIRYEEGLKTVYQGMGIVLVFFLLSFIYSQVMLAACFAAVFAMFSFQNIYYSKVGKNLIVLPLRNRTRFLIGTENDLILEFENGKIPIWNGTLTLSIQDAVAPMVDDMDHFSGIFDFHVPFAVGSGEKVKVSIPLQGRKRGMARITRMTIKIPYLFGDGSVLMELAEPIRQENLVYPKILPFTGKLNPSPHRPGETEQHQGLFHDVFQPVGTRDYIPADRFDQIHWKASARMQKLQTKEFQAVTALSVLFIMNAIEKPRSPGDFEKKIERLASYVDYCTRNTVTYSIVINIQTFGVTPYVYIPLGAGKIRYQKIMEILARLSEKNGKIPYESILRSVDLNVTLPPTIVLITHDPELFGNITKKWLKYNHVVIDSFYDGRKEGW</sequence>